<dbReference type="PANTHER" id="PTHR46304:SF1">
    <property type="entry name" value="GENERAL TRANSCRIPTION FACTOR II-I REPEAT DOMAIN-CONTAINING PROTEIN 1"/>
    <property type="match status" value="1"/>
</dbReference>
<keyword evidence="3" id="KW-0805">Transcription regulation</keyword>
<keyword evidence="5" id="KW-0804">Transcription</keyword>
<evidence type="ECO:0000313" key="8">
    <source>
        <dbReference type="EMBL" id="KAI2664294.1"/>
    </source>
</evidence>
<dbReference type="InterPro" id="IPR036647">
    <property type="entry name" value="GTF2I-like_rpt_sf"/>
</dbReference>
<dbReference type="EMBL" id="JACTAM010000005">
    <property type="protein sequence ID" value="KAI2664294.1"/>
    <property type="molecule type" value="Genomic_DNA"/>
</dbReference>
<keyword evidence="4" id="KW-0238">DNA-binding</keyword>
<dbReference type="Pfam" id="PF02946">
    <property type="entry name" value="GTF2I"/>
    <property type="match status" value="5"/>
</dbReference>
<dbReference type="InterPro" id="IPR004212">
    <property type="entry name" value="GTF2I"/>
</dbReference>
<dbReference type="PANTHER" id="PTHR46304">
    <property type="entry name" value="GENERAL TRANSCRIPTION FACTOR II-I REPEAT DOMAIN-CONTAINING PROTEIN 1"/>
    <property type="match status" value="1"/>
</dbReference>
<evidence type="ECO:0000313" key="9">
    <source>
        <dbReference type="Proteomes" id="UP000830375"/>
    </source>
</evidence>
<evidence type="ECO:0000256" key="3">
    <source>
        <dbReference type="ARBA" id="ARBA00023015"/>
    </source>
</evidence>
<comment type="caution">
    <text evidence="8">The sequence shown here is derived from an EMBL/GenBank/DDBJ whole genome shotgun (WGS) entry which is preliminary data.</text>
</comment>
<feature type="compositionally biased region" description="Polar residues" evidence="7">
    <location>
        <begin position="809"/>
        <end position="823"/>
    </location>
</feature>
<reference evidence="8 9" key="1">
    <citation type="submission" date="2022-01" db="EMBL/GenBank/DDBJ databases">
        <title>A high-quality chromosome-level genome assembly of rohu carp, Labeo rohita.</title>
        <authorList>
            <person name="Arick M.A. II"/>
            <person name="Hsu C.-Y."/>
            <person name="Magbanua Z."/>
            <person name="Pechanova O."/>
            <person name="Grover C."/>
            <person name="Miller E."/>
            <person name="Thrash A."/>
            <person name="Ezzel L."/>
            <person name="Alam S."/>
            <person name="Benzie J."/>
            <person name="Hamilton M."/>
            <person name="Karsi A."/>
            <person name="Lawrence M.L."/>
            <person name="Peterson D.G."/>
        </authorList>
    </citation>
    <scope>NUCLEOTIDE SEQUENCE [LARGE SCALE GENOMIC DNA]</scope>
    <source>
        <strain evidence="9">BAU-BD-2019</strain>
        <tissue evidence="8">Blood</tissue>
    </source>
</reference>
<protein>
    <submittedName>
        <fullName evidence="8">General transcription factor II-I repeat domain-containing protein 1</fullName>
    </submittedName>
</protein>
<keyword evidence="9" id="KW-1185">Reference proteome</keyword>
<gene>
    <name evidence="8" type="ORF">H4Q32_002465</name>
</gene>
<dbReference type="Proteomes" id="UP000830375">
    <property type="component" value="Unassembled WGS sequence"/>
</dbReference>
<evidence type="ECO:0000256" key="5">
    <source>
        <dbReference type="ARBA" id="ARBA00023163"/>
    </source>
</evidence>
<dbReference type="PROSITE" id="PS51139">
    <property type="entry name" value="GTF2I"/>
    <property type="match status" value="5"/>
</dbReference>
<evidence type="ECO:0000256" key="4">
    <source>
        <dbReference type="ARBA" id="ARBA00023125"/>
    </source>
</evidence>
<organism evidence="8 9">
    <name type="scientific">Labeo rohita</name>
    <name type="common">Indian major carp</name>
    <name type="synonym">Cyprinus rohita</name>
    <dbReference type="NCBI Taxonomy" id="84645"/>
    <lineage>
        <taxon>Eukaryota</taxon>
        <taxon>Metazoa</taxon>
        <taxon>Chordata</taxon>
        <taxon>Craniata</taxon>
        <taxon>Vertebrata</taxon>
        <taxon>Euteleostomi</taxon>
        <taxon>Actinopterygii</taxon>
        <taxon>Neopterygii</taxon>
        <taxon>Teleostei</taxon>
        <taxon>Ostariophysi</taxon>
        <taxon>Cypriniformes</taxon>
        <taxon>Cyprinidae</taxon>
        <taxon>Labeoninae</taxon>
        <taxon>Labeonini</taxon>
        <taxon>Labeo</taxon>
    </lineage>
</organism>
<accession>A0ABQ8MN68</accession>
<feature type="region of interest" description="Disordered" evidence="7">
    <location>
        <begin position="552"/>
        <end position="574"/>
    </location>
</feature>
<comment type="subcellular location">
    <subcellularLocation>
        <location evidence="1">Nucleus</location>
    </subcellularLocation>
</comment>
<feature type="region of interest" description="Disordered" evidence="7">
    <location>
        <begin position="786"/>
        <end position="823"/>
    </location>
</feature>
<evidence type="ECO:0000256" key="1">
    <source>
        <dbReference type="ARBA" id="ARBA00004123"/>
    </source>
</evidence>
<proteinExistence type="predicted"/>
<dbReference type="SUPFAM" id="SSF117773">
    <property type="entry name" value="GTF2I-like repeat"/>
    <property type="match status" value="5"/>
</dbReference>
<sequence>MAQIRKLGCDGMRTNSRPELKVPQVSARQEILTSLVSALDSVCSAMSKLNAEVACVTVHEDSVIAVGTEKGRIFLNSRKEIQTDFHKFCKVSCLQALTSMNSHTKVPDDPSSVVVYGLPDGVTLRKPSEYDTKTLMKILEQSNRIRFIVKRTPEEPSRDGKSCPEVNHHSSTSKSVSNHASVKPSVQEASASNSMLSSFLYGMPMSSQPHPDSKLDLKPTSLHSIGKERLGMWASADEKTVQAKECADNGERVGLAADLTQSPPSIHVSKRLLFSIVHEKSGGRQTVLTITASGQGQAGLRFSGFYVEIIGIPDKIPFKRPCTYGVPKLKRILEERHAVRFVVKRMFDERIFTAKEEGKQDGVAPEDGFPDGLRVPSSSLELISNTHSSRSTSSCVSPLAECEAGPSGDCLPLKKIKTEPPDGEIIQVTVPESSAPTEESSEPQAERVTPDLCLPKEPVAEDLTPKSTPQGLKRAVEEDIGEMILQLRKQVESLFSSKYSEALGLPEPAKVPYSKFQMYPDDLYVTGLPEGMTFRRPNCFGAAKLRKILAASTETDSKDQSDDPGPASKRPGFSDSLEAKLSRIDLANTLREQVQDLFNRKYGEALGIKYPVQVPYKRIKSNPGSVIIEGLPPGIPFRKPCTFGSQNLERILAVADKISFSITRPFQGLIPKPAPRRITILKKGYTSISEEDEVNRMGEKVILREQVKELFNKKYGEALGLDRSVIVPYKLIRANPGSLEVCGLPDDIPFRNPNTYDIVRLEKILQAQDEITFNIKTPLQPFTELCTQSSNKEGKEVSTNRRKRKRVLDNSQTSMPTGADSTLSTNQIPVMQWPMYMVDYSGVNVQVPGKVKY</sequence>
<feature type="compositionally biased region" description="Basic and acidic residues" evidence="7">
    <location>
        <begin position="151"/>
        <end position="168"/>
    </location>
</feature>
<evidence type="ECO:0000256" key="6">
    <source>
        <dbReference type="ARBA" id="ARBA00023242"/>
    </source>
</evidence>
<feature type="compositionally biased region" description="Polar residues" evidence="7">
    <location>
        <begin position="169"/>
        <end position="180"/>
    </location>
</feature>
<feature type="region of interest" description="Disordered" evidence="7">
    <location>
        <begin position="151"/>
        <end position="188"/>
    </location>
</feature>
<evidence type="ECO:0000256" key="2">
    <source>
        <dbReference type="ARBA" id="ARBA00022737"/>
    </source>
</evidence>
<evidence type="ECO:0000256" key="7">
    <source>
        <dbReference type="SAM" id="MobiDB-lite"/>
    </source>
</evidence>
<keyword evidence="6" id="KW-0539">Nucleus</keyword>
<dbReference type="Gene3D" id="3.90.1460.10">
    <property type="entry name" value="GTF2I-like"/>
    <property type="match status" value="5"/>
</dbReference>
<keyword evidence="2" id="KW-0677">Repeat</keyword>
<name>A0ABQ8MN68_LABRO</name>